<proteinExistence type="inferred from homology"/>
<feature type="domain" description="Pseudouridine synthase II N-terminal" evidence="6">
    <location>
        <begin position="37"/>
        <end position="175"/>
    </location>
</feature>
<comment type="similarity">
    <text evidence="2 5">Belongs to the pseudouridine synthase TruB family. Type 1 subfamily.</text>
</comment>
<dbReference type="SUPFAM" id="SSF55120">
    <property type="entry name" value="Pseudouridine synthase"/>
    <property type="match status" value="1"/>
</dbReference>
<dbReference type="EMBL" id="JAWSTH010000032">
    <property type="protein sequence ID" value="MDW5595373.1"/>
    <property type="molecule type" value="Genomic_DNA"/>
</dbReference>
<dbReference type="HAMAP" id="MF_01080">
    <property type="entry name" value="TruB_bact"/>
    <property type="match status" value="1"/>
</dbReference>
<dbReference type="GO" id="GO:0160148">
    <property type="term" value="F:tRNA pseudouridine(55) synthase activity"/>
    <property type="evidence" value="ECO:0007669"/>
    <property type="project" value="UniProtKB-EC"/>
</dbReference>
<reference evidence="8" key="1">
    <citation type="submission" date="2023-07" db="EMBL/GenBank/DDBJ databases">
        <title>Conexibacter stalactiti sp. nov., isolated from stalactites in a lava cave and emended description of the genus Conexibacter.</title>
        <authorList>
            <person name="Lee S.D."/>
        </authorList>
    </citation>
    <scope>NUCLEOTIDE SEQUENCE [LARGE SCALE GENOMIC DNA]</scope>
    <source>
        <strain evidence="8">KCTC 39840</strain>
    </source>
</reference>
<sequence length="279" mass="30301">MSTGARPLTPVDGVILYDKPAGVTSHDIVYRVRRELPRKTRVGHAGTLDPFATGLLLVLTGRGTRAQRFLMGLEKRYETIARFGATSTTGDSDGEVTETGVVPEGELTLPTGLVRQRPPAYSALRVDGERAYAKARRGEHVELPEREVMVHEFSEQWHDGARRGFAIRCSSGTYVRSLVADLGDAYCEQLRRTAIGPFDVADADPERIVPLGDVLAFLPERQLDDEEARRAGHGVAVPATGAEEGFTRLTDEHGLIAIAEPRLGEDGAPLLKPVVGLRG</sequence>
<evidence type="ECO:0000256" key="4">
    <source>
        <dbReference type="ARBA" id="ARBA00023235"/>
    </source>
</evidence>
<dbReference type="InterPro" id="IPR014780">
    <property type="entry name" value="tRNA_psdUridine_synth_TruB"/>
</dbReference>
<evidence type="ECO:0000256" key="1">
    <source>
        <dbReference type="ARBA" id="ARBA00000385"/>
    </source>
</evidence>
<dbReference type="EC" id="5.4.99.25" evidence="5"/>
<evidence type="ECO:0000259" key="6">
    <source>
        <dbReference type="Pfam" id="PF01509"/>
    </source>
</evidence>
<evidence type="ECO:0000313" key="8">
    <source>
        <dbReference type="Proteomes" id="UP001284601"/>
    </source>
</evidence>
<evidence type="ECO:0000256" key="2">
    <source>
        <dbReference type="ARBA" id="ARBA00005642"/>
    </source>
</evidence>
<comment type="caution">
    <text evidence="7">The sequence shown here is derived from an EMBL/GenBank/DDBJ whole genome shotgun (WGS) entry which is preliminary data.</text>
</comment>
<accession>A0ABU4HPW9</accession>
<comment type="function">
    <text evidence="5">Responsible for synthesis of pseudouridine from uracil-55 in the psi GC loop of transfer RNAs.</text>
</comment>
<keyword evidence="3 5" id="KW-0819">tRNA processing</keyword>
<protein>
    <recommendedName>
        <fullName evidence="5">tRNA pseudouridine synthase B</fullName>
        <ecNumber evidence="5">5.4.99.25</ecNumber>
    </recommendedName>
    <alternativeName>
        <fullName evidence="5">tRNA pseudouridine(55) synthase</fullName>
        <shortName evidence="5">Psi55 synthase</shortName>
    </alternativeName>
    <alternativeName>
        <fullName evidence="5">tRNA pseudouridylate synthase</fullName>
    </alternativeName>
    <alternativeName>
        <fullName evidence="5">tRNA-uridine isomerase</fullName>
    </alternativeName>
</protein>
<dbReference type="Proteomes" id="UP001284601">
    <property type="component" value="Unassembled WGS sequence"/>
</dbReference>
<gene>
    <name evidence="5 7" type="primary">truB</name>
    <name evidence="7" type="ORF">R7226_13575</name>
</gene>
<evidence type="ECO:0000256" key="5">
    <source>
        <dbReference type="HAMAP-Rule" id="MF_01080"/>
    </source>
</evidence>
<feature type="active site" description="Nucleophile" evidence="5">
    <location>
        <position position="49"/>
    </location>
</feature>
<organism evidence="7 8">
    <name type="scientific">Conexibacter stalactiti</name>
    <dbReference type="NCBI Taxonomy" id="1940611"/>
    <lineage>
        <taxon>Bacteria</taxon>
        <taxon>Bacillati</taxon>
        <taxon>Actinomycetota</taxon>
        <taxon>Thermoleophilia</taxon>
        <taxon>Solirubrobacterales</taxon>
        <taxon>Conexibacteraceae</taxon>
        <taxon>Conexibacter</taxon>
    </lineage>
</organism>
<dbReference type="Pfam" id="PF01509">
    <property type="entry name" value="TruB_N"/>
    <property type="match status" value="1"/>
</dbReference>
<dbReference type="NCBIfam" id="TIGR00431">
    <property type="entry name" value="TruB"/>
    <property type="match status" value="1"/>
</dbReference>
<evidence type="ECO:0000256" key="3">
    <source>
        <dbReference type="ARBA" id="ARBA00022694"/>
    </source>
</evidence>
<dbReference type="RefSeq" id="WP_318597710.1">
    <property type="nucleotide sequence ID" value="NZ_JAWSTH010000032.1"/>
</dbReference>
<dbReference type="InterPro" id="IPR020103">
    <property type="entry name" value="PsdUridine_synth_cat_dom_sf"/>
</dbReference>
<keyword evidence="4 5" id="KW-0413">Isomerase</keyword>
<comment type="catalytic activity">
    <reaction evidence="1 5">
        <text>uridine(55) in tRNA = pseudouridine(55) in tRNA</text>
        <dbReference type="Rhea" id="RHEA:42532"/>
        <dbReference type="Rhea" id="RHEA-COMP:10101"/>
        <dbReference type="Rhea" id="RHEA-COMP:10102"/>
        <dbReference type="ChEBI" id="CHEBI:65314"/>
        <dbReference type="ChEBI" id="CHEBI:65315"/>
        <dbReference type="EC" id="5.4.99.25"/>
    </reaction>
</comment>
<dbReference type="InterPro" id="IPR002501">
    <property type="entry name" value="PsdUridine_synth_N"/>
</dbReference>
<keyword evidence="8" id="KW-1185">Reference proteome</keyword>
<name>A0ABU4HPW9_9ACTN</name>
<evidence type="ECO:0000313" key="7">
    <source>
        <dbReference type="EMBL" id="MDW5595373.1"/>
    </source>
</evidence>
<dbReference type="PANTHER" id="PTHR13767">
    <property type="entry name" value="TRNA-PSEUDOURIDINE SYNTHASE"/>
    <property type="match status" value="1"/>
</dbReference>
<dbReference type="PANTHER" id="PTHR13767:SF2">
    <property type="entry name" value="PSEUDOURIDYLATE SYNTHASE TRUB1"/>
    <property type="match status" value="1"/>
</dbReference>
<dbReference type="Gene3D" id="3.30.2350.10">
    <property type="entry name" value="Pseudouridine synthase"/>
    <property type="match status" value="1"/>
</dbReference>